<organism evidence="6 7">
    <name type="scientific">Idiomarina fontislapidosi</name>
    <dbReference type="NCBI Taxonomy" id="263723"/>
    <lineage>
        <taxon>Bacteria</taxon>
        <taxon>Pseudomonadati</taxon>
        <taxon>Pseudomonadota</taxon>
        <taxon>Gammaproteobacteria</taxon>
        <taxon>Alteromonadales</taxon>
        <taxon>Idiomarinaceae</taxon>
        <taxon>Idiomarina</taxon>
    </lineage>
</organism>
<dbReference type="RefSeq" id="WP_110574000.1">
    <property type="nucleotide sequence ID" value="NZ_PIPV01000003.1"/>
</dbReference>
<evidence type="ECO:0000256" key="3">
    <source>
        <dbReference type="ARBA" id="ARBA00022840"/>
    </source>
</evidence>
<dbReference type="NCBIfam" id="TIGR02727">
    <property type="entry name" value="MTHFS_bact"/>
    <property type="match status" value="1"/>
</dbReference>
<protein>
    <recommendedName>
        <fullName evidence="5">5-formyltetrahydrofolate cyclo-ligase</fullName>
        <ecNumber evidence="5">6.3.3.2</ecNumber>
    </recommendedName>
</protein>
<dbReference type="OrthoDB" id="9801938at2"/>
<feature type="binding site" evidence="4">
    <location>
        <begin position="133"/>
        <end position="141"/>
    </location>
    <ligand>
        <name>ATP</name>
        <dbReference type="ChEBI" id="CHEBI:30616"/>
    </ligand>
</feature>
<dbReference type="GO" id="GO:0046872">
    <property type="term" value="F:metal ion binding"/>
    <property type="evidence" value="ECO:0007669"/>
    <property type="project" value="UniProtKB-KW"/>
</dbReference>
<sequence length="199" mass="22601">MTRDEWRRKLKARRAAVSTPDQQQASQQVAARITERAKHSAGHAAIFLSFANELNTRPAIEALWQLNMPTVVPVLHPFSKGHLLFLSLTPDTPLIHNRYGIQEPPLRADQVVPLHQIGCLFMPLVGFDQYGNRLGMGGGYYDRTLASWQAGRLPDLHPIGLAYDEQYVEHLPTEPWDVAIPEVITPTRHWHFNNQPKFS</sequence>
<dbReference type="InterPro" id="IPR002698">
    <property type="entry name" value="FTHF_cligase"/>
</dbReference>
<evidence type="ECO:0000256" key="5">
    <source>
        <dbReference type="RuleBase" id="RU361279"/>
    </source>
</evidence>
<name>A0A432Y8G5_9GAMM</name>
<evidence type="ECO:0000256" key="2">
    <source>
        <dbReference type="ARBA" id="ARBA00022741"/>
    </source>
</evidence>
<comment type="similarity">
    <text evidence="1 5">Belongs to the 5-formyltetrahydrofolate cyclo-ligase family.</text>
</comment>
<dbReference type="EMBL" id="PIPV01000003">
    <property type="protein sequence ID" value="RUO57278.1"/>
    <property type="molecule type" value="Genomic_DNA"/>
</dbReference>
<gene>
    <name evidence="6" type="ORF">CWE25_06320</name>
</gene>
<dbReference type="GO" id="GO:0035999">
    <property type="term" value="P:tetrahydrofolate interconversion"/>
    <property type="evidence" value="ECO:0007669"/>
    <property type="project" value="TreeGrafter"/>
</dbReference>
<dbReference type="PANTHER" id="PTHR23407">
    <property type="entry name" value="ATPASE INHIBITOR/5-FORMYLTETRAHYDROFOLATE CYCLO-LIGASE"/>
    <property type="match status" value="1"/>
</dbReference>
<feature type="binding site" evidence="4">
    <location>
        <begin position="3"/>
        <end position="7"/>
    </location>
    <ligand>
        <name>ATP</name>
        <dbReference type="ChEBI" id="CHEBI:30616"/>
    </ligand>
</feature>
<keyword evidence="2 4" id="KW-0547">Nucleotide-binding</keyword>
<dbReference type="AlphaFoldDB" id="A0A432Y8G5"/>
<dbReference type="Pfam" id="PF01812">
    <property type="entry name" value="5-FTHF_cyc-lig"/>
    <property type="match status" value="1"/>
</dbReference>
<keyword evidence="5" id="KW-0479">Metal-binding</keyword>
<dbReference type="GO" id="GO:0005524">
    <property type="term" value="F:ATP binding"/>
    <property type="evidence" value="ECO:0007669"/>
    <property type="project" value="UniProtKB-KW"/>
</dbReference>
<dbReference type="Gene3D" id="3.40.50.10420">
    <property type="entry name" value="NagB/RpiA/CoA transferase-like"/>
    <property type="match status" value="1"/>
</dbReference>
<comment type="catalytic activity">
    <reaction evidence="5">
        <text>(6S)-5-formyl-5,6,7,8-tetrahydrofolate + ATP = (6R)-5,10-methenyltetrahydrofolate + ADP + phosphate</text>
        <dbReference type="Rhea" id="RHEA:10488"/>
        <dbReference type="ChEBI" id="CHEBI:30616"/>
        <dbReference type="ChEBI" id="CHEBI:43474"/>
        <dbReference type="ChEBI" id="CHEBI:57455"/>
        <dbReference type="ChEBI" id="CHEBI:57457"/>
        <dbReference type="ChEBI" id="CHEBI:456216"/>
        <dbReference type="EC" id="6.3.3.2"/>
    </reaction>
</comment>
<evidence type="ECO:0000256" key="1">
    <source>
        <dbReference type="ARBA" id="ARBA00010638"/>
    </source>
</evidence>
<dbReference type="InterPro" id="IPR037171">
    <property type="entry name" value="NagB/RpiA_transferase-like"/>
</dbReference>
<reference evidence="7" key="1">
    <citation type="journal article" date="2018" name="Front. Microbiol.">
        <title>Genome-Based Analysis Reveals the Taxonomy and Diversity of the Family Idiomarinaceae.</title>
        <authorList>
            <person name="Liu Y."/>
            <person name="Lai Q."/>
            <person name="Shao Z."/>
        </authorList>
    </citation>
    <scope>NUCLEOTIDE SEQUENCE [LARGE SCALE GENOMIC DNA]</scope>
    <source>
        <strain evidence="7">F23</strain>
    </source>
</reference>
<keyword evidence="5" id="KW-0460">Magnesium</keyword>
<dbReference type="GO" id="GO:0030272">
    <property type="term" value="F:5-formyltetrahydrofolate cyclo-ligase activity"/>
    <property type="evidence" value="ECO:0007669"/>
    <property type="project" value="UniProtKB-EC"/>
</dbReference>
<dbReference type="PANTHER" id="PTHR23407:SF1">
    <property type="entry name" value="5-FORMYLTETRAHYDROFOLATE CYCLO-LIGASE"/>
    <property type="match status" value="1"/>
</dbReference>
<keyword evidence="3 4" id="KW-0067">ATP-binding</keyword>
<comment type="caution">
    <text evidence="6">The sequence shown here is derived from an EMBL/GenBank/DDBJ whole genome shotgun (WGS) entry which is preliminary data.</text>
</comment>
<keyword evidence="7" id="KW-1185">Reference proteome</keyword>
<dbReference type="SUPFAM" id="SSF100950">
    <property type="entry name" value="NagB/RpiA/CoA transferase-like"/>
    <property type="match status" value="1"/>
</dbReference>
<accession>A0A432Y8G5</accession>
<dbReference type="GO" id="GO:0009396">
    <property type="term" value="P:folic acid-containing compound biosynthetic process"/>
    <property type="evidence" value="ECO:0007669"/>
    <property type="project" value="TreeGrafter"/>
</dbReference>
<proteinExistence type="inferred from homology"/>
<keyword evidence="6" id="KW-0436">Ligase</keyword>
<feature type="binding site" evidence="4">
    <location>
        <position position="48"/>
    </location>
    <ligand>
        <name>substrate</name>
    </ligand>
</feature>
<evidence type="ECO:0000256" key="4">
    <source>
        <dbReference type="PIRSR" id="PIRSR006806-1"/>
    </source>
</evidence>
<dbReference type="InterPro" id="IPR024185">
    <property type="entry name" value="FTHF_cligase-like_sf"/>
</dbReference>
<evidence type="ECO:0000313" key="7">
    <source>
        <dbReference type="Proteomes" id="UP000287330"/>
    </source>
</evidence>
<dbReference type="Proteomes" id="UP000287330">
    <property type="component" value="Unassembled WGS sequence"/>
</dbReference>
<feature type="binding site" evidence="4">
    <location>
        <position position="53"/>
    </location>
    <ligand>
        <name>substrate</name>
    </ligand>
</feature>
<dbReference type="EC" id="6.3.3.2" evidence="5"/>
<evidence type="ECO:0000313" key="6">
    <source>
        <dbReference type="EMBL" id="RUO57278.1"/>
    </source>
</evidence>
<dbReference type="PIRSF" id="PIRSF006806">
    <property type="entry name" value="FTHF_cligase"/>
    <property type="match status" value="1"/>
</dbReference>
<comment type="cofactor">
    <cofactor evidence="5">
        <name>Mg(2+)</name>
        <dbReference type="ChEBI" id="CHEBI:18420"/>
    </cofactor>
</comment>